<dbReference type="PANTHER" id="PTHR34060:SF1">
    <property type="entry name" value="POLYKETIDE CYCLASE _ DEHYDRASE AND LIPID TRANSPORT PROTEIN"/>
    <property type="match status" value="1"/>
</dbReference>
<proteinExistence type="predicted"/>
<evidence type="ECO:0000313" key="2">
    <source>
        <dbReference type="EMBL" id="EFN56493.1"/>
    </source>
</evidence>
<dbReference type="InterPro" id="IPR023393">
    <property type="entry name" value="START-like_dom_sf"/>
</dbReference>
<dbReference type="SUPFAM" id="SSF55961">
    <property type="entry name" value="Bet v1-like"/>
    <property type="match status" value="2"/>
</dbReference>
<dbReference type="eggNOG" id="ENOG502RXSU">
    <property type="taxonomic scope" value="Eukaryota"/>
</dbReference>
<sequence>MAAGAAPAPGRSASGHAHLGKHPSAACRAAAADRPSGGGELAAYELQVLGRPPQAGPVDIAIQPGPSNSRCIFSGVDIEAPAPAVYAALTSYEALGTFIPGLAENRCLERYADGCKLLQVGQQDLALGFKFCARVCLRITEYPAGMPARLLGRSPAGGPAGAGSSGEGLARLWWPFGGAAAAAGAGSGSGSGGGSGGESEGQLFSEARFLRPRSPLGCATPMDISFELVEGDFAAFKGMWRVQGAGYGASRLSYTLFVRPQPWLLVGLIEQRVQDEIAANLAAVKAHVEAQMAAGARPPPPSLPPPPAGLL</sequence>
<evidence type="ECO:0000256" key="1">
    <source>
        <dbReference type="SAM" id="MobiDB-lite"/>
    </source>
</evidence>
<dbReference type="EMBL" id="GL433841">
    <property type="protein sequence ID" value="EFN56493.1"/>
    <property type="molecule type" value="Genomic_DNA"/>
</dbReference>
<dbReference type="FunCoup" id="E1ZBV3">
    <property type="interactions" value="106"/>
</dbReference>
<dbReference type="OrthoDB" id="5732at2759"/>
<keyword evidence="3" id="KW-1185">Reference proteome</keyword>
<gene>
    <name evidence="2" type="ORF">CHLNCDRAFT_144086</name>
</gene>
<reference evidence="2 3" key="1">
    <citation type="journal article" date="2010" name="Plant Cell">
        <title>The Chlorella variabilis NC64A genome reveals adaptation to photosymbiosis, coevolution with viruses, and cryptic sex.</title>
        <authorList>
            <person name="Blanc G."/>
            <person name="Duncan G."/>
            <person name="Agarkova I."/>
            <person name="Borodovsky M."/>
            <person name="Gurnon J."/>
            <person name="Kuo A."/>
            <person name="Lindquist E."/>
            <person name="Lucas S."/>
            <person name="Pangilinan J."/>
            <person name="Polle J."/>
            <person name="Salamov A."/>
            <person name="Terry A."/>
            <person name="Yamada T."/>
            <person name="Dunigan D.D."/>
            <person name="Grigoriev I.V."/>
            <person name="Claverie J.M."/>
            <person name="Van Etten J.L."/>
        </authorList>
    </citation>
    <scope>NUCLEOTIDE SEQUENCE [LARGE SCALE GENOMIC DNA]</scope>
    <source>
        <strain evidence="2 3">NC64A</strain>
    </source>
</reference>
<dbReference type="AlphaFoldDB" id="E1ZBV3"/>
<dbReference type="Gene3D" id="3.30.530.20">
    <property type="match status" value="1"/>
</dbReference>
<accession>E1ZBV3</accession>
<name>E1ZBV3_CHLVA</name>
<evidence type="ECO:0000313" key="3">
    <source>
        <dbReference type="Proteomes" id="UP000008141"/>
    </source>
</evidence>
<feature type="compositionally biased region" description="Low complexity" evidence="1">
    <location>
        <begin position="1"/>
        <end position="17"/>
    </location>
</feature>
<dbReference type="PANTHER" id="PTHR34060">
    <property type="entry name" value="POLYKETIDE CYCLASE / DEHYDRASE AND LIPID TRANSPORT PROTEIN"/>
    <property type="match status" value="1"/>
</dbReference>
<dbReference type="GeneID" id="17356038"/>
<dbReference type="Proteomes" id="UP000008141">
    <property type="component" value="Unassembled WGS sequence"/>
</dbReference>
<dbReference type="KEGG" id="cvr:CHLNCDRAFT_144086"/>
<dbReference type="RefSeq" id="XP_005848595.1">
    <property type="nucleotide sequence ID" value="XM_005848533.1"/>
</dbReference>
<organism evidence="3">
    <name type="scientific">Chlorella variabilis</name>
    <name type="common">Green alga</name>
    <dbReference type="NCBI Taxonomy" id="554065"/>
    <lineage>
        <taxon>Eukaryota</taxon>
        <taxon>Viridiplantae</taxon>
        <taxon>Chlorophyta</taxon>
        <taxon>core chlorophytes</taxon>
        <taxon>Trebouxiophyceae</taxon>
        <taxon>Chlorellales</taxon>
        <taxon>Chlorellaceae</taxon>
        <taxon>Chlorella clade</taxon>
        <taxon>Chlorella</taxon>
    </lineage>
</organism>
<feature type="region of interest" description="Disordered" evidence="1">
    <location>
        <begin position="1"/>
        <end position="20"/>
    </location>
</feature>
<dbReference type="InParanoid" id="E1ZBV3"/>
<protein>
    <submittedName>
        <fullName evidence="2">Uncharacterized protein</fullName>
    </submittedName>
</protein>